<dbReference type="AlphaFoldDB" id="A0A8X6NAM4"/>
<name>A0A8X6NAM4_NEPPI</name>
<reference evidence="1" key="1">
    <citation type="submission" date="2020-08" db="EMBL/GenBank/DDBJ databases">
        <title>Multicomponent nature underlies the extraordinary mechanical properties of spider dragline silk.</title>
        <authorList>
            <person name="Kono N."/>
            <person name="Nakamura H."/>
            <person name="Mori M."/>
            <person name="Yoshida Y."/>
            <person name="Ohtoshi R."/>
            <person name="Malay A.D."/>
            <person name="Moran D.A.P."/>
            <person name="Tomita M."/>
            <person name="Numata K."/>
            <person name="Arakawa K."/>
        </authorList>
    </citation>
    <scope>NUCLEOTIDE SEQUENCE</scope>
</reference>
<keyword evidence="2" id="KW-1185">Reference proteome</keyword>
<comment type="caution">
    <text evidence="1">The sequence shown here is derived from an EMBL/GenBank/DDBJ whole genome shotgun (WGS) entry which is preliminary data.</text>
</comment>
<proteinExistence type="predicted"/>
<dbReference type="EMBL" id="BMAW01102429">
    <property type="protein sequence ID" value="GFT04233.1"/>
    <property type="molecule type" value="Genomic_DNA"/>
</dbReference>
<gene>
    <name evidence="1" type="ORF">NPIL_64501</name>
</gene>
<sequence>MHFLTTEANHRYQHHSVNTWPSIAHLLHRHSLAFSLKVNMEGGIDRFLRYLQMTTVMMTWIKGAAIHLLLRSQKVLLTFLKAPFSYELSLLEV</sequence>
<protein>
    <submittedName>
        <fullName evidence="1">Uncharacterized protein</fullName>
    </submittedName>
</protein>
<organism evidence="1 2">
    <name type="scientific">Nephila pilipes</name>
    <name type="common">Giant wood spider</name>
    <name type="synonym">Nephila maculata</name>
    <dbReference type="NCBI Taxonomy" id="299642"/>
    <lineage>
        <taxon>Eukaryota</taxon>
        <taxon>Metazoa</taxon>
        <taxon>Ecdysozoa</taxon>
        <taxon>Arthropoda</taxon>
        <taxon>Chelicerata</taxon>
        <taxon>Arachnida</taxon>
        <taxon>Araneae</taxon>
        <taxon>Araneomorphae</taxon>
        <taxon>Entelegynae</taxon>
        <taxon>Araneoidea</taxon>
        <taxon>Nephilidae</taxon>
        <taxon>Nephila</taxon>
    </lineage>
</organism>
<evidence type="ECO:0000313" key="1">
    <source>
        <dbReference type="EMBL" id="GFT04233.1"/>
    </source>
</evidence>
<dbReference type="Proteomes" id="UP000887013">
    <property type="component" value="Unassembled WGS sequence"/>
</dbReference>
<evidence type="ECO:0000313" key="2">
    <source>
        <dbReference type="Proteomes" id="UP000887013"/>
    </source>
</evidence>
<accession>A0A8X6NAM4</accession>